<name>A0A9P5PMQ2_9AGAR</name>
<dbReference type="EMBL" id="JADNRY010000105">
    <property type="protein sequence ID" value="KAF9065337.1"/>
    <property type="molecule type" value="Genomic_DNA"/>
</dbReference>
<feature type="region of interest" description="Disordered" evidence="1">
    <location>
        <begin position="95"/>
        <end position="141"/>
    </location>
</feature>
<protein>
    <submittedName>
        <fullName evidence="2">Uncharacterized protein</fullName>
    </submittedName>
</protein>
<proteinExistence type="predicted"/>
<evidence type="ECO:0000256" key="1">
    <source>
        <dbReference type="SAM" id="MobiDB-lite"/>
    </source>
</evidence>
<comment type="caution">
    <text evidence="2">The sequence shown here is derived from an EMBL/GenBank/DDBJ whole genome shotgun (WGS) entry which is preliminary data.</text>
</comment>
<evidence type="ECO:0000313" key="2">
    <source>
        <dbReference type="EMBL" id="KAF9065337.1"/>
    </source>
</evidence>
<dbReference type="OrthoDB" id="434258at2759"/>
<sequence>MYSKVLLFQSDHTRNTLVSPTPKTQQYQVVQLIAQKLGLYHYFVGEGDEMCAVVTRVDTQLRVRFPEQAPKRSAEFYYRSFKEWVKSTLGRLRLSPSSKRTKPAPRSKLYFSTNSSHFEHPSVSSDEAPFNEESGDELDFNQPSTLKTYSEVLLFKNDDTRPELVCSTLTPQEYDVVKLVAQKLGLFHYSVGKRSTIVTRLDTQSGDISTPPRTVSNSQTLSKSPTPTFNLFPDAHDFQIGHGTFTSITVADYLYSVTDEEDDGEVINSASNINYRPAGVIERGSLPWDDPLLNQAWKDYHERIGQYGVEALE</sequence>
<dbReference type="Proteomes" id="UP000772434">
    <property type="component" value="Unassembled WGS sequence"/>
</dbReference>
<evidence type="ECO:0000313" key="3">
    <source>
        <dbReference type="Proteomes" id="UP000772434"/>
    </source>
</evidence>
<accession>A0A9P5PMQ2</accession>
<feature type="region of interest" description="Disordered" evidence="1">
    <location>
        <begin position="204"/>
        <end position="224"/>
    </location>
</feature>
<feature type="compositionally biased region" description="Acidic residues" evidence="1">
    <location>
        <begin position="129"/>
        <end position="139"/>
    </location>
</feature>
<dbReference type="AlphaFoldDB" id="A0A9P5PMQ2"/>
<organism evidence="2 3">
    <name type="scientific">Rhodocollybia butyracea</name>
    <dbReference type="NCBI Taxonomy" id="206335"/>
    <lineage>
        <taxon>Eukaryota</taxon>
        <taxon>Fungi</taxon>
        <taxon>Dikarya</taxon>
        <taxon>Basidiomycota</taxon>
        <taxon>Agaricomycotina</taxon>
        <taxon>Agaricomycetes</taxon>
        <taxon>Agaricomycetidae</taxon>
        <taxon>Agaricales</taxon>
        <taxon>Marasmiineae</taxon>
        <taxon>Omphalotaceae</taxon>
        <taxon>Rhodocollybia</taxon>
    </lineage>
</organism>
<gene>
    <name evidence="2" type="ORF">BDP27DRAFT_1404854</name>
</gene>
<keyword evidence="3" id="KW-1185">Reference proteome</keyword>
<reference evidence="2" key="1">
    <citation type="submission" date="2020-11" db="EMBL/GenBank/DDBJ databases">
        <authorList>
            <consortium name="DOE Joint Genome Institute"/>
            <person name="Ahrendt S."/>
            <person name="Riley R."/>
            <person name="Andreopoulos W."/>
            <person name="Labutti K."/>
            <person name="Pangilinan J."/>
            <person name="Ruiz-Duenas F.J."/>
            <person name="Barrasa J.M."/>
            <person name="Sanchez-Garcia M."/>
            <person name="Camarero S."/>
            <person name="Miyauchi S."/>
            <person name="Serrano A."/>
            <person name="Linde D."/>
            <person name="Babiker R."/>
            <person name="Drula E."/>
            <person name="Ayuso-Fernandez I."/>
            <person name="Pacheco R."/>
            <person name="Padilla G."/>
            <person name="Ferreira P."/>
            <person name="Barriuso J."/>
            <person name="Kellner H."/>
            <person name="Castanera R."/>
            <person name="Alfaro M."/>
            <person name="Ramirez L."/>
            <person name="Pisabarro A.G."/>
            <person name="Kuo A."/>
            <person name="Tritt A."/>
            <person name="Lipzen A."/>
            <person name="He G."/>
            <person name="Yan M."/>
            <person name="Ng V."/>
            <person name="Cullen D."/>
            <person name="Martin F."/>
            <person name="Rosso M.-N."/>
            <person name="Henrissat B."/>
            <person name="Hibbett D."/>
            <person name="Martinez A.T."/>
            <person name="Grigoriev I.V."/>
        </authorList>
    </citation>
    <scope>NUCLEOTIDE SEQUENCE</scope>
    <source>
        <strain evidence="2">AH 40177</strain>
    </source>
</reference>